<evidence type="ECO:0000256" key="3">
    <source>
        <dbReference type="SAM" id="SignalP"/>
    </source>
</evidence>
<dbReference type="Proteomes" id="UP000294164">
    <property type="component" value="Unassembled WGS sequence"/>
</dbReference>
<evidence type="ECO:0000256" key="1">
    <source>
        <dbReference type="ARBA" id="ARBA00022737"/>
    </source>
</evidence>
<evidence type="ECO:0000259" key="4">
    <source>
        <dbReference type="Pfam" id="PF25023"/>
    </source>
</evidence>
<accession>A0A4Q8M3T9</accession>
<evidence type="ECO:0000256" key="2">
    <source>
        <dbReference type="SAM" id="MobiDB-lite"/>
    </source>
</evidence>
<feature type="signal peptide" evidence="3">
    <location>
        <begin position="1"/>
        <end position="23"/>
    </location>
</feature>
<dbReference type="InterPro" id="IPR022385">
    <property type="entry name" value="Rhs_assc_core"/>
</dbReference>
<gene>
    <name evidence="5" type="ORF">EA655_14285</name>
</gene>
<dbReference type="PANTHER" id="PTHR32305">
    <property type="match status" value="1"/>
</dbReference>
<feature type="region of interest" description="Disordered" evidence="2">
    <location>
        <begin position="282"/>
        <end position="310"/>
    </location>
</feature>
<evidence type="ECO:0000313" key="5">
    <source>
        <dbReference type="EMBL" id="TAA39644.1"/>
    </source>
</evidence>
<evidence type="ECO:0000313" key="6">
    <source>
        <dbReference type="Proteomes" id="UP000294164"/>
    </source>
</evidence>
<reference evidence="5 6" key="1">
    <citation type="submission" date="2019-02" db="EMBL/GenBank/DDBJ databases">
        <title>WGS of Pseudoxanthomonas species novum from clinical isolates.</title>
        <authorList>
            <person name="Bernier A.-M."/>
            <person name="Bernard K."/>
            <person name="Vachon A."/>
        </authorList>
    </citation>
    <scope>NUCLEOTIDE SEQUENCE [LARGE SCALE GENOMIC DNA]</scope>
    <source>
        <strain evidence="5 6">NML130969</strain>
    </source>
</reference>
<feature type="domain" description="Teneurin-like YD-shell" evidence="4">
    <location>
        <begin position="28"/>
        <end position="123"/>
    </location>
</feature>
<dbReference type="Pfam" id="PF25023">
    <property type="entry name" value="TEN_YD-shell"/>
    <property type="match status" value="1"/>
</dbReference>
<dbReference type="AlphaFoldDB" id="A0A4Q8M3T9"/>
<protein>
    <recommendedName>
        <fullName evidence="4">Teneurin-like YD-shell domain-containing protein</fullName>
    </recommendedName>
</protein>
<keyword evidence="3" id="KW-0732">Signal</keyword>
<name>A0A4Q8M3T9_9GAMM</name>
<comment type="caution">
    <text evidence="5">The sequence shown here is derived from an EMBL/GenBank/DDBJ whole genome shotgun (WGS) entry which is preliminary data.</text>
</comment>
<dbReference type="RefSeq" id="WP_130535193.1">
    <property type="nucleotide sequence ID" value="NZ_SHMG01000009.1"/>
</dbReference>
<feature type="chain" id="PRO_5020339146" description="Teneurin-like YD-shell domain-containing protein" evidence="3">
    <location>
        <begin position="24"/>
        <end position="310"/>
    </location>
</feature>
<dbReference type="InterPro" id="IPR050708">
    <property type="entry name" value="T6SS_VgrG/RHS"/>
</dbReference>
<organism evidence="5 6">
    <name type="scientific">Pseudoxanthomonas winnipegensis</name>
    <dbReference type="NCBI Taxonomy" id="2480810"/>
    <lineage>
        <taxon>Bacteria</taxon>
        <taxon>Pseudomonadati</taxon>
        <taxon>Pseudomonadota</taxon>
        <taxon>Gammaproteobacteria</taxon>
        <taxon>Lysobacterales</taxon>
        <taxon>Lysobacteraceae</taxon>
        <taxon>Pseudoxanthomonas</taxon>
    </lineage>
</organism>
<feature type="compositionally biased region" description="Basic and acidic residues" evidence="2">
    <location>
        <begin position="282"/>
        <end position="304"/>
    </location>
</feature>
<dbReference type="EMBL" id="SHMG01000009">
    <property type="protein sequence ID" value="TAA39644.1"/>
    <property type="molecule type" value="Genomic_DNA"/>
</dbReference>
<dbReference type="OrthoDB" id="9816400at2"/>
<keyword evidence="1" id="KW-0677">Repeat</keyword>
<proteinExistence type="predicted"/>
<dbReference type="NCBIfam" id="TIGR03696">
    <property type="entry name" value="Rhs_assc_core"/>
    <property type="match status" value="1"/>
</dbReference>
<dbReference type="InterPro" id="IPR056823">
    <property type="entry name" value="TEN-like_YD-shell"/>
</dbReference>
<sequence length="310" mass="33648">MKALLRIFLVVWLSIQLPDKASAQTVEYIHTDALGTPIAVTDAGGNVIERSEYAPYGELLNRPKQDGPGFTGHVQDAATGLVYMQQRYYDPALGRTLTVDPITAYSNDDMRHFNTYAYAYNNPYRFFDPDGRSACPGSSRFSCIQSDTYTATRSTGQTARVSEPVGRTMVEQKGAVAVTGGTKEKIGFVVPTEGGGHKVEVAQDAITGSTSRTDTASAKIPADAEAVIHGHIDGRSDGVISPADAAPLRQGLPNGVVSEGRVGVTEIISGRLQFRMLDGRMTQHESHELQKSLDRQQRQPEFMKPEITTP</sequence>
<dbReference type="Gene3D" id="2.180.10.10">
    <property type="entry name" value="RHS repeat-associated core"/>
    <property type="match status" value="1"/>
</dbReference>
<dbReference type="PANTHER" id="PTHR32305:SF15">
    <property type="entry name" value="PROTEIN RHSA-RELATED"/>
    <property type="match status" value="1"/>
</dbReference>